<dbReference type="CDD" id="cd07040">
    <property type="entry name" value="HP"/>
    <property type="match status" value="1"/>
</dbReference>
<organism evidence="1 2">
    <name type="scientific">Mariniflexile aquimaris</name>
    <dbReference type="NCBI Taxonomy" id="881009"/>
    <lineage>
        <taxon>Bacteria</taxon>
        <taxon>Pseudomonadati</taxon>
        <taxon>Bacteroidota</taxon>
        <taxon>Flavobacteriia</taxon>
        <taxon>Flavobacteriales</taxon>
        <taxon>Flavobacteriaceae</taxon>
        <taxon>Mariniflexile</taxon>
    </lineage>
</organism>
<dbReference type="InterPro" id="IPR013078">
    <property type="entry name" value="His_Pase_superF_clade-1"/>
</dbReference>
<dbReference type="SUPFAM" id="SSF53254">
    <property type="entry name" value="Phosphoglycerate mutase-like"/>
    <property type="match status" value="1"/>
</dbReference>
<gene>
    <name evidence="1" type="ORF">ACFQ0I_10180</name>
</gene>
<dbReference type="PANTHER" id="PTHR47623:SF1">
    <property type="entry name" value="OS09G0287300 PROTEIN"/>
    <property type="match status" value="1"/>
</dbReference>
<dbReference type="InterPro" id="IPR029033">
    <property type="entry name" value="His_PPase_superfam"/>
</dbReference>
<dbReference type="EMBL" id="JBHTIB010000012">
    <property type="protein sequence ID" value="MFD0836133.1"/>
    <property type="molecule type" value="Genomic_DNA"/>
</dbReference>
<keyword evidence="2" id="KW-1185">Reference proteome</keyword>
<protein>
    <submittedName>
        <fullName evidence="1">SixA phosphatase family protein</fullName>
    </submittedName>
</protein>
<name>A0ABW3BT98_9FLAO</name>
<reference evidence="2" key="1">
    <citation type="journal article" date="2019" name="Int. J. Syst. Evol. Microbiol.">
        <title>The Global Catalogue of Microorganisms (GCM) 10K type strain sequencing project: providing services to taxonomists for standard genome sequencing and annotation.</title>
        <authorList>
            <consortium name="The Broad Institute Genomics Platform"/>
            <consortium name="The Broad Institute Genome Sequencing Center for Infectious Disease"/>
            <person name="Wu L."/>
            <person name="Ma J."/>
        </authorList>
    </citation>
    <scope>NUCLEOTIDE SEQUENCE [LARGE SCALE GENOMIC DNA]</scope>
    <source>
        <strain evidence="2">CCUG 60529</strain>
    </source>
</reference>
<accession>A0ABW3BT98</accession>
<comment type="caution">
    <text evidence="1">The sequence shown here is derived from an EMBL/GenBank/DDBJ whole genome shotgun (WGS) entry which is preliminary data.</text>
</comment>
<dbReference type="Pfam" id="PF00300">
    <property type="entry name" value="His_Phos_1"/>
    <property type="match status" value="1"/>
</dbReference>
<dbReference type="Gene3D" id="3.40.50.1240">
    <property type="entry name" value="Phosphoglycerate mutase-like"/>
    <property type="match status" value="1"/>
</dbReference>
<evidence type="ECO:0000313" key="1">
    <source>
        <dbReference type="EMBL" id="MFD0836133.1"/>
    </source>
</evidence>
<evidence type="ECO:0000313" key="2">
    <source>
        <dbReference type="Proteomes" id="UP001597011"/>
    </source>
</evidence>
<sequence>MKNIIIVRHAKSSWEFNLTDHERPLNDRGFRDADLVSKHLITDRLRPDLILSSDANRAKTTASIFIKNLNFESIKTKLVHDLYDFTGGNLLEVIKNCDDSVHNLMIFGHNHAITGFVNTYGDIFVNNVPTCGVVIIECDVSKWKNLVKGKTTKTLFPKHLKKK</sequence>
<dbReference type="RefSeq" id="WP_379941906.1">
    <property type="nucleotide sequence ID" value="NZ_JBHTIB010000012.1"/>
</dbReference>
<proteinExistence type="predicted"/>
<dbReference type="PANTHER" id="PTHR47623">
    <property type="entry name" value="OS09G0287300 PROTEIN"/>
    <property type="match status" value="1"/>
</dbReference>
<dbReference type="Proteomes" id="UP001597011">
    <property type="component" value="Unassembled WGS sequence"/>
</dbReference>